<evidence type="ECO:0000256" key="10">
    <source>
        <dbReference type="SAM" id="MobiDB-lite"/>
    </source>
</evidence>
<dbReference type="InterPro" id="IPR044746">
    <property type="entry name" value="ABCC_6TM_D1"/>
</dbReference>
<keyword evidence="9" id="KW-0325">Glycoprotein</keyword>
<feature type="domain" description="ABC transmembrane type-1" evidence="13">
    <location>
        <begin position="903"/>
        <end position="1184"/>
    </location>
</feature>
<feature type="compositionally biased region" description="Polar residues" evidence="10">
    <location>
        <begin position="823"/>
        <end position="832"/>
    </location>
</feature>
<dbReference type="SUPFAM" id="SSF90123">
    <property type="entry name" value="ABC transporter transmembrane region"/>
    <property type="match status" value="2"/>
</dbReference>
<comment type="subcellular location">
    <subcellularLocation>
        <location evidence="1">Membrane</location>
        <topology evidence="1">Multi-pass membrane protein</topology>
    </subcellularLocation>
</comment>
<keyword evidence="2" id="KW-0813">Transport</keyword>
<evidence type="ECO:0000259" key="12">
    <source>
        <dbReference type="PROSITE" id="PS50893"/>
    </source>
</evidence>
<dbReference type="CDD" id="cd03250">
    <property type="entry name" value="ABCC_MRP_domain1"/>
    <property type="match status" value="1"/>
</dbReference>
<dbReference type="PROSITE" id="PS00211">
    <property type="entry name" value="ABC_TRANSPORTER_1"/>
    <property type="match status" value="1"/>
</dbReference>
<dbReference type="PROSITE" id="PS50929">
    <property type="entry name" value="ABC_TM1F"/>
    <property type="match status" value="2"/>
</dbReference>
<dbReference type="RefSeq" id="XP_009831998.1">
    <property type="nucleotide sequence ID" value="XM_009833696.1"/>
</dbReference>
<feature type="transmembrane region" description="Helical" evidence="11">
    <location>
        <begin position="1126"/>
        <end position="1148"/>
    </location>
</feature>
<feature type="domain" description="ABC transporter" evidence="12">
    <location>
        <begin position="1226"/>
        <end position="1454"/>
    </location>
</feature>
<proteinExistence type="predicted"/>
<dbReference type="CDD" id="cd18579">
    <property type="entry name" value="ABC_6TM_ABCC_D1"/>
    <property type="match status" value="1"/>
</dbReference>
<keyword evidence="5" id="KW-0547">Nucleotide-binding</keyword>
<keyword evidence="8 11" id="KW-0472">Membrane</keyword>
<dbReference type="Gene3D" id="1.20.1560.10">
    <property type="entry name" value="ABC transporter type 1, transmembrane domain"/>
    <property type="match status" value="2"/>
</dbReference>
<dbReference type="GeneID" id="20809960"/>
<feature type="region of interest" description="Disordered" evidence="10">
    <location>
        <begin position="821"/>
        <end position="842"/>
    </location>
</feature>
<organism evidence="14">
    <name type="scientific">Aphanomyces astaci</name>
    <name type="common">Crayfish plague agent</name>
    <dbReference type="NCBI Taxonomy" id="112090"/>
    <lineage>
        <taxon>Eukaryota</taxon>
        <taxon>Sar</taxon>
        <taxon>Stramenopiles</taxon>
        <taxon>Oomycota</taxon>
        <taxon>Saprolegniomycetes</taxon>
        <taxon>Saprolegniales</taxon>
        <taxon>Verrucalvaceae</taxon>
        <taxon>Aphanomyces</taxon>
    </lineage>
</organism>
<evidence type="ECO:0000256" key="1">
    <source>
        <dbReference type="ARBA" id="ARBA00004141"/>
    </source>
</evidence>
<dbReference type="GO" id="GO:0140359">
    <property type="term" value="F:ABC-type transporter activity"/>
    <property type="evidence" value="ECO:0007669"/>
    <property type="project" value="InterPro"/>
</dbReference>
<evidence type="ECO:0000256" key="8">
    <source>
        <dbReference type="ARBA" id="ARBA00023136"/>
    </source>
</evidence>
<feature type="domain" description="ABC transporter" evidence="12">
    <location>
        <begin position="576"/>
        <end position="820"/>
    </location>
</feature>
<dbReference type="Pfam" id="PF00005">
    <property type="entry name" value="ABC_tran"/>
    <property type="match status" value="2"/>
</dbReference>
<evidence type="ECO:0000313" key="14">
    <source>
        <dbReference type="EMBL" id="ETV78417.1"/>
    </source>
</evidence>
<dbReference type="InterPro" id="IPR027417">
    <property type="entry name" value="P-loop_NTPase"/>
</dbReference>
<accession>W4GFE8</accession>
<dbReference type="EMBL" id="KI913130">
    <property type="protein sequence ID" value="ETV78417.1"/>
    <property type="molecule type" value="Genomic_DNA"/>
</dbReference>
<dbReference type="InterPro" id="IPR050173">
    <property type="entry name" value="ABC_transporter_C-like"/>
</dbReference>
<dbReference type="InterPro" id="IPR003593">
    <property type="entry name" value="AAA+_ATPase"/>
</dbReference>
<dbReference type="InterPro" id="IPR011527">
    <property type="entry name" value="ABC1_TM_dom"/>
</dbReference>
<dbReference type="GO" id="GO:0016020">
    <property type="term" value="C:membrane"/>
    <property type="evidence" value="ECO:0007669"/>
    <property type="project" value="UniProtKB-SubCell"/>
</dbReference>
<dbReference type="Gene3D" id="3.40.50.300">
    <property type="entry name" value="P-loop containing nucleotide triphosphate hydrolases"/>
    <property type="match status" value="2"/>
</dbReference>
<feature type="transmembrane region" description="Helical" evidence="11">
    <location>
        <begin position="1028"/>
        <end position="1054"/>
    </location>
</feature>
<dbReference type="InterPro" id="IPR036640">
    <property type="entry name" value="ABC1_TM_sf"/>
</dbReference>
<evidence type="ECO:0000256" key="11">
    <source>
        <dbReference type="SAM" id="Phobius"/>
    </source>
</evidence>
<dbReference type="OrthoDB" id="64391at2759"/>
<feature type="transmembrane region" description="Helical" evidence="11">
    <location>
        <begin position="962"/>
        <end position="984"/>
    </location>
</feature>
<evidence type="ECO:0000256" key="4">
    <source>
        <dbReference type="ARBA" id="ARBA00022737"/>
    </source>
</evidence>
<evidence type="ECO:0000256" key="6">
    <source>
        <dbReference type="ARBA" id="ARBA00022840"/>
    </source>
</evidence>
<dbReference type="FunFam" id="1.20.1560.10:FF:000013">
    <property type="entry name" value="ABC transporter C family member 2"/>
    <property type="match status" value="1"/>
</dbReference>
<evidence type="ECO:0008006" key="15">
    <source>
        <dbReference type="Google" id="ProtNLM"/>
    </source>
</evidence>
<dbReference type="PANTHER" id="PTHR24223">
    <property type="entry name" value="ATP-BINDING CASSETTE SUB-FAMILY C"/>
    <property type="match status" value="1"/>
</dbReference>
<keyword evidence="7 11" id="KW-1133">Transmembrane helix</keyword>
<dbReference type="GO" id="GO:0005524">
    <property type="term" value="F:ATP binding"/>
    <property type="evidence" value="ECO:0007669"/>
    <property type="project" value="UniProtKB-KW"/>
</dbReference>
<evidence type="ECO:0000256" key="3">
    <source>
        <dbReference type="ARBA" id="ARBA00022692"/>
    </source>
</evidence>
<feature type="domain" description="ABC transmembrane type-1" evidence="13">
    <location>
        <begin position="262"/>
        <end position="538"/>
    </location>
</feature>
<dbReference type="SUPFAM" id="SSF52540">
    <property type="entry name" value="P-loop containing nucleoside triphosphate hydrolases"/>
    <property type="match status" value="2"/>
</dbReference>
<dbReference type="InterPro" id="IPR017871">
    <property type="entry name" value="ABC_transporter-like_CS"/>
</dbReference>
<evidence type="ECO:0000256" key="2">
    <source>
        <dbReference type="ARBA" id="ARBA00022448"/>
    </source>
</evidence>
<keyword evidence="3 11" id="KW-0812">Transmembrane</keyword>
<feature type="transmembrane region" description="Helical" evidence="11">
    <location>
        <begin position="379"/>
        <end position="408"/>
    </location>
</feature>
<dbReference type="GO" id="GO:0016887">
    <property type="term" value="F:ATP hydrolysis activity"/>
    <property type="evidence" value="ECO:0007669"/>
    <property type="project" value="InterPro"/>
</dbReference>
<feature type="transmembrane region" description="Helical" evidence="11">
    <location>
        <begin position="65"/>
        <end position="85"/>
    </location>
</feature>
<dbReference type="PANTHER" id="PTHR24223:SF399">
    <property type="entry name" value="ABC TRANSPORTER ATNG"/>
    <property type="match status" value="1"/>
</dbReference>
<feature type="transmembrane region" description="Helical" evidence="11">
    <location>
        <begin position="154"/>
        <end position="172"/>
    </location>
</feature>
<evidence type="ECO:0000256" key="9">
    <source>
        <dbReference type="ARBA" id="ARBA00023180"/>
    </source>
</evidence>
<feature type="transmembrane region" description="Helical" evidence="11">
    <location>
        <begin position="259"/>
        <end position="280"/>
    </location>
</feature>
<feature type="transmembrane region" description="Helical" evidence="11">
    <location>
        <begin position="300"/>
        <end position="322"/>
    </location>
</feature>
<dbReference type="STRING" id="112090.W4GFE8"/>
<protein>
    <recommendedName>
        <fullName evidence="15">ABC transporter domain-containing protein</fullName>
    </recommendedName>
</protein>
<name>W4GFE8_APHAT</name>
<gene>
    <name evidence="14" type="ORF">H257_07964</name>
</gene>
<dbReference type="VEuPathDB" id="FungiDB:H257_07964"/>
<dbReference type="SMART" id="SM00382">
    <property type="entry name" value="AAA"/>
    <property type="match status" value="2"/>
</dbReference>
<dbReference type="PROSITE" id="PS50893">
    <property type="entry name" value="ABC_TRANSPORTER_2"/>
    <property type="match status" value="2"/>
</dbReference>
<sequence length="1462" mass="159216">MTTLLRWWCGPLDELTQTHLGHVSTCVEATFFVSPVWKLGILLCSAVIAWQSSSATRRLLGRRGTLHLIAAGFSLFIAVSGSLFLAGLKRPLYPCQVYAGTLWIVDGAHTALAVLLVPHVLRSCCYLLSLDLVTRSVVFVNMASHKPLSLTDVALIADTIFLVVRVVLAFVAHRRHSNSTRRPHVLEADASYLSQLLFLWIWPLLSRGYAQQSITTKDLPPLHPTDGTATLVAAFRRHWAQFPAHSLPRHLHAVCWRTFYHSAALMLVVTATNVANPLLLHGLLQALTSPSVDAGHAAGLAALWCVALVVNCVFVHQFWSVAVRCGMHTRSILQQFVFEKALTVSHIAGHVHALLAVDATRICDNYVVCFVHWDTWSAVVTLSVCVCFLFDLLSYSALVWLIVTLLYAPCAAFFGRRIQIHSAAHQHRRDARTSVFTQMLRGVLTMKANAYDAWCEGRLDAARRRELEALQWKAIHGTFNTSVLVVAQVIAPMASFVVFVHVQGGRLDAATAFSALAWFSTAASPLLRLPKGLTTVVDATVSLNRLEAFFRSSERRDGLASRPSSSVVSTHLYHAIELKSVTCSWNVTTFNTEDGHDGDNANNHQVQRRQLFAELTLVVPKGQFVVCCGPVGCGKSSFLDLCVQMLPVSAGQVLVHGTVAYCPQTPWIQNTSVRDNILFGLPMDRMWYKMTLHMCALDDDLALWPHGDATVAGDQGGALSGGQKHRVALARAIYSRRNILLLDDVLASLDSHVGDHIFTRCLCSPALMYMTKVVVTNQPAFIAHAAVDRVLCFEHANDSAMRGEFTVQSLAPSVFKRSEGASIDSTAATEPPSTGKRHRRNSTLPLLAERLGESSPDDSKTREVVVRNAPHEPAVPETSRQGALDLRILMLYVKSLGSPCAVAGCGFLFAVEHGLVLGGAYCLGQWSHSSDDDMSSSKATSFQTLFIVLGLVQACTSVVRKVLFVVLSLAASASVHMSVVRALVRASMRFFDTTSPGVILNRCITDVASVDETIPYVVSSFLANGLDIVMSFVAVAATAPLVLAVVLLLVYPYMYLYKLYRWPARDLKRLQSAARSPILSHFNEVSQGVNTVAAFDAAAAVSATSMRVIDASVQAYWPSLVANQWVTLWLELLGIGIVAAAAAACVWLRATDQLHASGVGVVLTYAAQLPGRMGWMLKMLAAIEVECVALERLDELTIQAEFYKEDPPESGRLDREANVRFGDGTLHFHHVSMSYGGHVVLRDIHVDIPTHAKVAVVGRTGAGKSSLVRALLGLYPIHGSIQLGTVALSSLSTTTLRRHVLGFIPQDAVLLGQTLWEGLVGDVAQSKAHVTQVLSQVGMLDAVDQLQNGLDTPLTDVAFSGGELQLLCVARALLRHGHVLICDEATAYMDAETDGAIHRLLFALPRTVLTICHRVHHLMEYDVVLVLDKGRLVEAGPPHELLAAYPNGMFASLVDTSSRVAS</sequence>
<dbReference type="Pfam" id="PF00664">
    <property type="entry name" value="ABC_membrane"/>
    <property type="match status" value="2"/>
</dbReference>
<reference evidence="14" key="1">
    <citation type="submission" date="2013-12" db="EMBL/GenBank/DDBJ databases">
        <title>The Genome Sequence of Aphanomyces astaci APO3.</title>
        <authorList>
            <consortium name="The Broad Institute Genomics Platform"/>
            <person name="Russ C."/>
            <person name="Tyler B."/>
            <person name="van West P."/>
            <person name="Dieguez-Uribeondo J."/>
            <person name="Young S.K."/>
            <person name="Zeng Q."/>
            <person name="Gargeya S."/>
            <person name="Fitzgerald M."/>
            <person name="Abouelleil A."/>
            <person name="Alvarado L."/>
            <person name="Chapman S.B."/>
            <person name="Gainer-Dewar J."/>
            <person name="Goldberg J."/>
            <person name="Griggs A."/>
            <person name="Gujja S."/>
            <person name="Hansen M."/>
            <person name="Howarth C."/>
            <person name="Imamovic A."/>
            <person name="Ireland A."/>
            <person name="Larimer J."/>
            <person name="McCowan C."/>
            <person name="Murphy C."/>
            <person name="Pearson M."/>
            <person name="Poon T.W."/>
            <person name="Priest M."/>
            <person name="Roberts A."/>
            <person name="Saif S."/>
            <person name="Shea T."/>
            <person name="Sykes S."/>
            <person name="Wortman J."/>
            <person name="Nusbaum C."/>
            <person name="Birren B."/>
        </authorList>
    </citation>
    <scope>NUCLEOTIDE SEQUENCE [LARGE SCALE GENOMIC DNA]</scope>
    <source>
        <strain evidence="14">APO3</strain>
    </source>
</reference>
<evidence type="ECO:0000256" key="5">
    <source>
        <dbReference type="ARBA" id="ARBA00022741"/>
    </source>
</evidence>
<evidence type="ECO:0000256" key="7">
    <source>
        <dbReference type="ARBA" id="ARBA00022989"/>
    </source>
</evidence>
<evidence type="ECO:0000259" key="13">
    <source>
        <dbReference type="PROSITE" id="PS50929"/>
    </source>
</evidence>
<keyword evidence="4" id="KW-0677">Repeat</keyword>
<dbReference type="InterPro" id="IPR003439">
    <property type="entry name" value="ABC_transporter-like_ATP-bd"/>
</dbReference>
<dbReference type="CDD" id="cd18580">
    <property type="entry name" value="ABC_6TM_ABCC_D2"/>
    <property type="match status" value="1"/>
</dbReference>
<keyword evidence="6" id="KW-0067">ATP-binding</keyword>
<dbReference type="InterPro" id="IPR044726">
    <property type="entry name" value="ABCC_6TM_D2"/>
</dbReference>